<feature type="active site" evidence="3">
    <location>
        <position position="103"/>
    </location>
</feature>
<keyword evidence="2 4" id="KW-0064">Aspartyl protease</keyword>
<evidence type="ECO:0000256" key="5">
    <source>
        <dbReference type="SAM" id="SignalP"/>
    </source>
</evidence>
<dbReference type="InterPro" id="IPR021109">
    <property type="entry name" value="Peptidase_aspartic_dom_sf"/>
</dbReference>
<evidence type="ECO:0000259" key="6">
    <source>
        <dbReference type="PROSITE" id="PS51767"/>
    </source>
</evidence>
<dbReference type="SUPFAM" id="SSF50630">
    <property type="entry name" value="Acid proteases"/>
    <property type="match status" value="1"/>
</dbReference>
<dbReference type="Pfam" id="PF00026">
    <property type="entry name" value="Asp"/>
    <property type="match status" value="1"/>
</dbReference>
<keyword evidence="5" id="KW-0732">Signal</keyword>
<sequence>MLAKLRLLSAVVLALSFPFLINASVVDSNPGRITLPLVKRVNKTGNAKLLEIDQARARALRARAEGKQDAITPASVNATNTAVTYVTTVRFGTPPQDFTLLIDTGSANTWTGARTKYAPNKSPTGHNTGEIVLVTYGSGSFVGMQEYRDTTTLGDLIIGNQSFGDAFSASGFSNVDGILGIGPADLTCGTLILSPACIPTVTDNAFDQGLIDKKIVGIAYAPTTQQSNPNGELTFGYTNSDKYIGPIQFVPITATAPANRYVGINQTTTYGNEGMIILPNAAGIVDTGTTLIMLATEAYNAYKNATNATPDAATGLLKITGDYTQLQSLFFEIGNMKYELTANAQTWPRALNTAISGQPNTTYLIVGDLGTPTGKGLDFILGYTFLERWFHVFDSDNNHAGFAATPFTNATTN</sequence>
<dbReference type="Proteomes" id="UP000308197">
    <property type="component" value="Unassembled WGS sequence"/>
</dbReference>
<dbReference type="AlphaFoldDB" id="A0A5C3PPL5"/>
<dbReference type="PRINTS" id="PR00792">
    <property type="entry name" value="PEPSIN"/>
</dbReference>
<protein>
    <submittedName>
        <fullName evidence="7">Family A1 protease</fullName>
    </submittedName>
</protein>
<dbReference type="InterPro" id="IPR001461">
    <property type="entry name" value="Aspartic_peptidase_A1"/>
</dbReference>
<organism evidence="7 8">
    <name type="scientific">Polyporus arcularius HHB13444</name>
    <dbReference type="NCBI Taxonomy" id="1314778"/>
    <lineage>
        <taxon>Eukaryota</taxon>
        <taxon>Fungi</taxon>
        <taxon>Dikarya</taxon>
        <taxon>Basidiomycota</taxon>
        <taxon>Agaricomycotina</taxon>
        <taxon>Agaricomycetes</taxon>
        <taxon>Polyporales</taxon>
        <taxon>Polyporaceae</taxon>
        <taxon>Polyporus</taxon>
    </lineage>
</organism>
<dbReference type="Gene3D" id="2.40.70.10">
    <property type="entry name" value="Acid Proteases"/>
    <property type="match status" value="2"/>
</dbReference>
<evidence type="ECO:0000256" key="4">
    <source>
        <dbReference type="RuleBase" id="RU000454"/>
    </source>
</evidence>
<keyword evidence="4 7" id="KW-0645">Protease</keyword>
<dbReference type="GO" id="GO:0004190">
    <property type="term" value="F:aspartic-type endopeptidase activity"/>
    <property type="evidence" value="ECO:0007669"/>
    <property type="project" value="UniProtKB-KW"/>
</dbReference>
<dbReference type="EMBL" id="ML211031">
    <property type="protein sequence ID" value="TFK91007.1"/>
    <property type="molecule type" value="Genomic_DNA"/>
</dbReference>
<dbReference type="CDD" id="cd05471">
    <property type="entry name" value="pepsin_like"/>
    <property type="match status" value="1"/>
</dbReference>
<dbReference type="PANTHER" id="PTHR47966">
    <property type="entry name" value="BETA-SITE APP-CLEAVING ENZYME, ISOFORM A-RELATED"/>
    <property type="match status" value="1"/>
</dbReference>
<reference evidence="7 8" key="1">
    <citation type="journal article" date="2019" name="Nat. Ecol. Evol.">
        <title>Megaphylogeny resolves global patterns of mushroom evolution.</title>
        <authorList>
            <person name="Varga T."/>
            <person name="Krizsan K."/>
            <person name="Foldi C."/>
            <person name="Dima B."/>
            <person name="Sanchez-Garcia M."/>
            <person name="Sanchez-Ramirez S."/>
            <person name="Szollosi G.J."/>
            <person name="Szarkandi J.G."/>
            <person name="Papp V."/>
            <person name="Albert L."/>
            <person name="Andreopoulos W."/>
            <person name="Angelini C."/>
            <person name="Antonin V."/>
            <person name="Barry K.W."/>
            <person name="Bougher N.L."/>
            <person name="Buchanan P."/>
            <person name="Buyck B."/>
            <person name="Bense V."/>
            <person name="Catcheside P."/>
            <person name="Chovatia M."/>
            <person name="Cooper J."/>
            <person name="Damon W."/>
            <person name="Desjardin D."/>
            <person name="Finy P."/>
            <person name="Geml J."/>
            <person name="Haridas S."/>
            <person name="Hughes K."/>
            <person name="Justo A."/>
            <person name="Karasinski D."/>
            <person name="Kautmanova I."/>
            <person name="Kiss B."/>
            <person name="Kocsube S."/>
            <person name="Kotiranta H."/>
            <person name="LaButti K.M."/>
            <person name="Lechner B.E."/>
            <person name="Liimatainen K."/>
            <person name="Lipzen A."/>
            <person name="Lukacs Z."/>
            <person name="Mihaltcheva S."/>
            <person name="Morgado L.N."/>
            <person name="Niskanen T."/>
            <person name="Noordeloos M.E."/>
            <person name="Ohm R.A."/>
            <person name="Ortiz-Santana B."/>
            <person name="Ovrebo C."/>
            <person name="Racz N."/>
            <person name="Riley R."/>
            <person name="Savchenko A."/>
            <person name="Shiryaev A."/>
            <person name="Soop K."/>
            <person name="Spirin V."/>
            <person name="Szebenyi C."/>
            <person name="Tomsovsky M."/>
            <person name="Tulloss R.E."/>
            <person name="Uehling J."/>
            <person name="Grigoriev I.V."/>
            <person name="Vagvolgyi C."/>
            <person name="Papp T."/>
            <person name="Martin F.M."/>
            <person name="Miettinen O."/>
            <person name="Hibbett D.S."/>
            <person name="Nagy L.G."/>
        </authorList>
    </citation>
    <scope>NUCLEOTIDE SEQUENCE [LARGE SCALE GENOMIC DNA]</scope>
    <source>
        <strain evidence="7 8">HHB13444</strain>
    </source>
</reference>
<feature type="signal peptide" evidence="5">
    <location>
        <begin position="1"/>
        <end position="23"/>
    </location>
</feature>
<dbReference type="PROSITE" id="PS00141">
    <property type="entry name" value="ASP_PROTEASE"/>
    <property type="match status" value="1"/>
</dbReference>
<dbReference type="InterPro" id="IPR033121">
    <property type="entry name" value="PEPTIDASE_A1"/>
</dbReference>
<evidence type="ECO:0000313" key="8">
    <source>
        <dbReference type="Proteomes" id="UP000308197"/>
    </source>
</evidence>
<accession>A0A5C3PPL5</accession>
<evidence type="ECO:0000313" key="7">
    <source>
        <dbReference type="EMBL" id="TFK91007.1"/>
    </source>
</evidence>
<dbReference type="STRING" id="1314778.A0A5C3PPL5"/>
<dbReference type="PROSITE" id="PS51767">
    <property type="entry name" value="PEPTIDASE_A1"/>
    <property type="match status" value="1"/>
</dbReference>
<feature type="domain" description="Peptidase A1" evidence="6">
    <location>
        <begin position="85"/>
        <end position="403"/>
    </location>
</feature>
<dbReference type="InterPro" id="IPR034164">
    <property type="entry name" value="Pepsin-like_dom"/>
</dbReference>
<dbReference type="InterPro" id="IPR001969">
    <property type="entry name" value="Aspartic_peptidase_AS"/>
</dbReference>
<feature type="active site" evidence="3">
    <location>
        <position position="286"/>
    </location>
</feature>
<dbReference type="GO" id="GO:0006508">
    <property type="term" value="P:proteolysis"/>
    <property type="evidence" value="ECO:0007669"/>
    <property type="project" value="UniProtKB-KW"/>
</dbReference>
<name>A0A5C3PPL5_9APHY</name>
<evidence type="ECO:0000256" key="2">
    <source>
        <dbReference type="ARBA" id="ARBA00022750"/>
    </source>
</evidence>
<proteinExistence type="inferred from homology"/>
<gene>
    <name evidence="7" type="ORF">K466DRAFT_483679</name>
</gene>
<dbReference type="InParanoid" id="A0A5C3PPL5"/>
<keyword evidence="8" id="KW-1185">Reference proteome</keyword>
<keyword evidence="4" id="KW-0378">Hydrolase</keyword>
<comment type="similarity">
    <text evidence="1 4">Belongs to the peptidase A1 family.</text>
</comment>
<evidence type="ECO:0000256" key="1">
    <source>
        <dbReference type="ARBA" id="ARBA00007447"/>
    </source>
</evidence>
<feature type="chain" id="PRO_5022815105" evidence="5">
    <location>
        <begin position="24"/>
        <end position="413"/>
    </location>
</feature>
<evidence type="ECO:0000256" key="3">
    <source>
        <dbReference type="PIRSR" id="PIRSR601461-1"/>
    </source>
</evidence>
<dbReference type="PANTHER" id="PTHR47966:SF51">
    <property type="entry name" value="BETA-SITE APP-CLEAVING ENZYME, ISOFORM A-RELATED"/>
    <property type="match status" value="1"/>
</dbReference>